<organism evidence="2 3">
    <name type="scientific">Trypanosoma conorhini</name>
    <dbReference type="NCBI Taxonomy" id="83891"/>
    <lineage>
        <taxon>Eukaryota</taxon>
        <taxon>Discoba</taxon>
        <taxon>Euglenozoa</taxon>
        <taxon>Kinetoplastea</taxon>
        <taxon>Metakinetoplastina</taxon>
        <taxon>Trypanosomatida</taxon>
        <taxon>Trypanosomatidae</taxon>
        <taxon>Trypanosoma</taxon>
    </lineage>
</organism>
<dbReference type="Proteomes" id="UP000284403">
    <property type="component" value="Unassembled WGS sequence"/>
</dbReference>
<name>A0A3S5ISV8_9TRYP</name>
<dbReference type="EMBL" id="MKKU01000395">
    <property type="protein sequence ID" value="RNF13660.1"/>
    <property type="molecule type" value="Genomic_DNA"/>
</dbReference>
<evidence type="ECO:0000313" key="2">
    <source>
        <dbReference type="EMBL" id="RNF13660.1"/>
    </source>
</evidence>
<gene>
    <name evidence="2" type="ORF">Tco025E_06090</name>
</gene>
<accession>A0A3S5ISV8</accession>
<evidence type="ECO:0000256" key="1">
    <source>
        <dbReference type="SAM" id="MobiDB-lite"/>
    </source>
</evidence>
<dbReference type="AlphaFoldDB" id="A0A3S5ISV8"/>
<dbReference type="OrthoDB" id="249587at2759"/>
<feature type="compositionally biased region" description="Basic and acidic residues" evidence="1">
    <location>
        <begin position="104"/>
        <end position="113"/>
    </location>
</feature>
<dbReference type="GeneID" id="40319701"/>
<protein>
    <submittedName>
        <fullName evidence="2">Uncharacterized protein</fullName>
    </submittedName>
</protein>
<evidence type="ECO:0000313" key="3">
    <source>
        <dbReference type="Proteomes" id="UP000284403"/>
    </source>
</evidence>
<comment type="caution">
    <text evidence="2">The sequence shown here is derived from an EMBL/GenBank/DDBJ whole genome shotgun (WGS) entry which is preliminary data.</text>
</comment>
<keyword evidence="3" id="KW-1185">Reference proteome</keyword>
<feature type="region of interest" description="Disordered" evidence="1">
    <location>
        <begin position="89"/>
        <end position="113"/>
    </location>
</feature>
<sequence>MTDAQAVDEKRQQLDSMKRQCQAVEQLMMLAGEEKRYLEHEKTVLKKKLAELQEQNESTENRLDEHFRAMQNMSVTNEEQLRHRLKSLESKVADAEEGNAALRSKLEETTRQKKEELQRLHDGIAALREQLESKALEYGVQLRDVLFARSSPFEGQF</sequence>
<reference evidence="2 3" key="1">
    <citation type="journal article" date="2018" name="BMC Genomics">
        <title>Genomic comparison of Trypanosoma conorhini and Trypanosoma rangeli to Trypanosoma cruzi strains of high and low virulence.</title>
        <authorList>
            <person name="Bradwell K.R."/>
            <person name="Koparde V.N."/>
            <person name="Matveyev A.V."/>
            <person name="Serrano M.G."/>
            <person name="Alves J.M."/>
            <person name="Parikh H."/>
            <person name="Huang B."/>
            <person name="Lee V."/>
            <person name="Espinosa-Alvarez O."/>
            <person name="Ortiz P.A."/>
            <person name="Costa-Martins A.G."/>
            <person name="Teixeira M.M."/>
            <person name="Buck G.A."/>
        </authorList>
    </citation>
    <scope>NUCLEOTIDE SEQUENCE [LARGE SCALE GENOMIC DNA]</scope>
    <source>
        <strain evidence="2 3">025E</strain>
    </source>
</reference>
<proteinExistence type="predicted"/>
<dbReference type="RefSeq" id="XP_029226888.1">
    <property type="nucleotide sequence ID" value="XM_029372979.1"/>
</dbReference>